<evidence type="ECO:0000256" key="4">
    <source>
        <dbReference type="ARBA" id="ARBA00022989"/>
    </source>
</evidence>
<protein>
    <submittedName>
        <fullName evidence="10">Synaptogyrin 4</fullName>
    </submittedName>
</protein>
<proteinExistence type="inferred from homology"/>
<sequence length="171" mass="18610">MPLLHPQVFSLIVFSSLLTDGYQNKTGSSQLHCVFNSNNIACSFAVGTGLLAFFSCLTFLALDAHESRIASSRFKTAFQLLDLILAVLWTGTWFVCFCFLANQWQRSPPKEFLLGSSSTKAAITFAFFSIFVWARPQPGSLSSPSNPNQPPARPSLPTDIPSLPGPPGPPE</sequence>
<name>A0A7J7SLA3_RHIFE</name>
<evidence type="ECO:0000256" key="1">
    <source>
        <dbReference type="ARBA" id="ARBA00004141"/>
    </source>
</evidence>
<feature type="region of interest" description="Disordered" evidence="7">
    <location>
        <begin position="139"/>
        <end position="171"/>
    </location>
</feature>
<dbReference type="AlphaFoldDB" id="A0A7J7SLA3"/>
<dbReference type="GO" id="GO:0031594">
    <property type="term" value="C:neuromuscular junction"/>
    <property type="evidence" value="ECO:0007669"/>
    <property type="project" value="TreeGrafter"/>
</dbReference>
<feature type="transmembrane region" description="Helical" evidence="8">
    <location>
        <begin position="114"/>
        <end position="134"/>
    </location>
</feature>
<evidence type="ECO:0000256" key="5">
    <source>
        <dbReference type="ARBA" id="ARBA00023136"/>
    </source>
</evidence>
<comment type="subcellular location">
    <subcellularLocation>
        <location evidence="1">Membrane</location>
        <topology evidence="1">Multi-pass membrane protein</topology>
    </subcellularLocation>
</comment>
<keyword evidence="3 6" id="KW-0812">Transmembrane</keyword>
<evidence type="ECO:0000313" key="10">
    <source>
        <dbReference type="EMBL" id="KAF6289168.1"/>
    </source>
</evidence>
<comment type="similarity">
    <text evidence="2">Belongs to the synaptogyrin family.</text>
</comment>
<feature type="domain" description="MARVEL" evidence="9">
    <location>
        <begin position="1"/>
        <end position="145"/>
    </location>
</feature>
<evidence type="ECO:0000256" key="8">
    <source>
        <dbReference type="SAM" id="Phobius"/>
    </source>
</evidence>
<dbReference type="Proteomes" id="UP000585614">
    <property type="component" value="Unassembled WGS sequence"/>
</dbReference>
<dbReference type="EMBL" id="JACAGC010000022">
    <property type="protein sequence ID" value="KAF6289168.1"/>
    <property type="molecule type" value="Genomic_DNA"/>
</dbReference>
<comment type="caution">
    <text evidence="10">The sequence shown here is derived from an EMBL/GenBank/DDBJ whole genome shotgun (WGS) entry which is preliminary data.</text>
</comment>
<organism evidence="10 11">
    <name type="scientific">Rhinolophus ferrumequinum</name>
    <name type="common">Greater horseshoe bat</name>
    <dbReference type="NCBI Taxonomy" id="59479"/>
    <lineage>
        <taxon>Eukaryota</taxon>
        <taxon>Metazoa</taxon>
        <taxon>Chordata</taxon>
        <taxon>Craniata</taxon>
        <taxon>Vertebrata</taxon>
        <taxon>Euteleostomi</taxon>
        <taxon>Mammalia</taxon>
        <taxon>Eutheria</taxon>
        <taxon>Laurasiatheria</taxon>
        <taxon>Chiroptera</taxon>
        <taxon>Yinpterochiroptera</taxon>
        <taxon>Rhinolophoidea</taxon>
        <taxon>Rhinolophidae</taxon>
        <taxon>Rhinolophinae</taxon>
        <taxon>Rhinolophus</taxon>
    </lineage>
</organism>
<keyword evidence="4 8" id="KW-1133">Transmembrane helix</keyword>
<feature type="transmembrane region" description="Helical" evidence="8">
    <location>
        <begin position="43"/>
        <end position="62"/>
    </location>
</feature>
<evidence type="ECO:0000256" key="2">
    <source>
        <dbReference type="ARBA" id="ARBA00010252"/>
    </source>
</evidence>
<dbReference type="InterPro" id="IPR016579">
    <property type="entry name" value="Synaptogyrin"/>
</dbReference>
<dbReference type="PANTHER" id="PTHR10838">
    <property type="entry name" value="SYNAPTOGYRIN"/>
    <property type="match status" value="1"/>
</dbReference>
<dbReference type="Pfam" id="PF01284">
    <property type="entry name" value="MARVEL"/>
    <property type="match status" value="1"/>
</dbReference>
<evidence type="ECO:0000313" key="11">
    <source>
        <dbReference type="Proteomes" id="UP000585614"/>
    </source>
</evidence>
<accession>A0A7J7SLA3</accession>
<feature type="transmembrane region" description="Helical" evidence="8">
    <location>
        <begin position="83"/>
        <end position="102"/>
    </location>
</feature>
<dbReference type="PANTHER" id="PTHR10838:SF22">
    <property type="entry name" value="SYNAPTOGYRIN-4"/>
    <property type="match status" value="1"/>
</dbReference>
<evidence type="ECO:0000256" key="7">
    <source>
        <dbReference type="SAM" id="MobiDB-lite"/>
    </source>
</evidence>
<keyword evidence="5 6" id="KW-0472">Membrane</keyword>
<gene>
    <name evidence="10" type="ORF">mRhiFer1_016464</name>
</gene>
<evidence type="ECO:0000256" key="6">
    <source>
        <dbReference type="PROSITE-ProRule" id="PRU00581"/>
    </source>
</evidence>
<evidence type="ECO:0000259" key="9">
    <source>
        <dbReference type="PROSITE" id="PS51225"/>
    </source>
</evidence>
<evidence type="ECO:0000256" key="3">
    <source>
        <dbReference type="ARBA" id="ARBA00022692"/>
    </source>
</evidence>
<dbReference type="InterPro" id="IPR008253">
    <property type="entry name" value="Marvel"/>
</dbReference>
<dbReference type="GO" id="GO:0030672">
    <property type="term" value="C:synaptic vesicle membrane"/>
    <property type="evidence" value="ECO:0007669"/>
    <property type="project" value="TreeGrafter"/>
</dbReference>
<dbReference type="PROSITE" id="PS51225">
    <property type="entry name" value="MARVEL"/>
    <property type="match status" value="1"/>
</dbReference>
<reference evidence="10 11" key="1">
    <citation type="journal article" date="2020" name="Nature">
        <title>Six reference-quality genomes reveal evolution of bat adaptations.</title>
        <authorList>
            <person name="Jebb D."/>
            <person name="Huang Z."/>
            <person name="Pippel M."/>
            <person name="Hughes G.M."/>
            <person name="Lavrichenko K."/>
            <person name="Devanna P."/>
            <person name="Winkler S."/>
            <person name="Jermiin L.S."/>
            <person name="Skirmuntt E.C."/>
            <person name="Katzourakis A."/>
            <person name="Burkitt-Gray L."/>
            <person name="Ray D.A."/>
            <person name="Sullivan K.A.M."/>
            <person name="Roscito J.G."/>
            <person name="Kirilenko B.M."/>
            <person name="Davalos L.M."/>
            <person name="Corthals A.P."/>
            <person name="Power M.L."/>
            <person name="Jones G."/>
            <person name="Ransome R.D."/>
            <person name="Dechmann D.K.N."/>
            <person name="Locatelli A.G."/>
            <person name="Puechmaille S.J."/>
            <person name="Fedrigo O."/>
            <person name="Jarvis E.D."/>
            <person name="Hiller M."/>
            <person name="Vernes S.C."/>
            <person name="Myers E.W."/>
            <person name="Teeling E.C."/>
        </authorList>
    </citation>
    <scope>NUCLEOTIDE SEQUENCE [LARGE SCALE GENOMIC DNA]</scope>
    <source>
        <strain evidence="10">MRhiFer1</strain>
        <tissue evidence="10">Lung</tissue>
    </source>
</reference>